<proteinExistence type="predicted"/>
<comment type="caution">
    <text evidence="1">The sequence shown here is derived from an EMBL/GenBank/DDBJ whole genome shotgun (WGS) entry which is preliminary data.</text>
</comment>
<dbReference type="InterPro" id="IPR007420">
    <property type="entry name" value="DUF465"/>
</dbReference>
<evidence type="ECO:0000313" key="1">
    <source>
        <dbReference type="EMBL" id="TDP83216.1"/>
    </source>
</evidence>
<dbReference type="Proteomes" id="UP000294547">
    <property type="component" value="Unassembled WGS sequence"/>
</dbReference>
<reference evidence="1 2" key="1">
    <citation type="submission" date="2019-03" db="EMBL/GenBank/DDBJ databases">
        <title>Genomic Encyclopedia of Type Strains, Phase IV (KMG-IV): sequencing the most valuable type-strain genomes for metagenomic binning, comparative biology and taxonomic classification.</title>
        <authorList>
            <person name="Goeker M."/>
        </authorList>
    </citation>
    <scope>NUCLEOTIDE SEQUENCE [LARGE SCALE GENOMIC DNA]</scope>
    <source>
        <strain evidence="1 2">DSM 102969</strain>
    </source>
</reference>
<sequence>MTLSHVPHELAEEFPDDHAILHALKVADGNFAHLSDTYHEINRRIHRIESLIEPATDETLNELRRQRVVLKDEIAANIAAQKRDVA</sequence>
<keyword evidence="2" id="KW-1185">Reference proteome</keyword>
<protein>
    <recommendedName>
        <fullName evidence="3">DUF465 domain-containing protein</fullName>
    </recommendedName>
</protein>
<dbReference type="RefSeq" id="WP_342636605.1">
    <property type="nucleotide sequence ID" value="NZ_BSPM01000009.1"/>
</dbReference>
<accession>A0A4R6RC28</accession>
<gene>
    <name evidence="1" type="ORF">EDD54_3174</name>
</gene>
<dbReference type="EMBL" id="SNXY01000009">
    <property type="protein sequence ID" value="TDP83216.1"/>
    <property type="molecule type" value="Genomic_DNA"/>
</dbReference>
<name>A0A4R6RC28_9HYPH</name>
<dbReference type="Pfam" id="PF04325">
    <property type="entry name" value="DUF465"/>
    <property type="match status" value="1"/>
</dbReference>
<evidence type="ECO:0008006" key="3">
    <source>
        <dbReference type="Google" id="ProtNLM"/>
    </source>
</evidence>
<dbReference type="InterPro" id="IPR038444">
    <property type="entry name" value="DUF465_sf"/>
</dbReference>
<dbReference type="Gene3D" id="6.10.280.50">
    <property type="match status" value="1"/>
</dbReference>
<dbReference type="AlphaFoldDB" id="A0A4R6RC28"/>
<evidence type="ECO:0000313" key="2">
    <source>
        <dbReference type="Proteomes" id="UP000294547"/>
    </source>
</evidence>
<organism evidence="1 2">
    <name type="scientific">Oharaeibacter diazotrophicus</name>
    <dbReference type="NCBI Taxonomy" id="1920512"/>
    <lineage>
        <taxon>Bacteria</taxon>
        <taxon>Pseudomonadati</taxon>
        <taxon>Pseudomonadota</taxon>
        <taxon>Alphaproteobacteria</taxon>
        <taxon>Hyphomicrobiales</taxon>
        <taxon>Pleomorphomonadaceae</taxon>
        <taxon>Oharaeibacter</taxon>
    </lineage>
</organism>